<accession>A0A9Q0NQX5</accession>
<organism evidence="1 2">
    <name type="scientific">Salix viminalis</name>
    <name type="common">Common osier</name>
    <name type="synonym">Basket willow</name>
    <dbReference type="NCBI Taxonomy" id="40686"/>
    <lineage>
        <taxon>Eukaryota</taxon>
        <taxon>Viridiplantae</taxon>
        <taxon>Streptophyta</taxon>
        <taxon>Embryophyta</taxon>
        <taxon>Tracheophyta</taxon>
        <taxon>Spermatophyta</taxon>
        <taxon>Magnoliopsida</taxon>
        <taxon>eudicotyledons</taxon>
        <taxon>Gunneridae</taxon>
        <taxon>Pentapetalae</taxon>
        <taxon>rosids</taxon>
        <taxon>fabids</taxon>
        <taxon>Malpighiales</taxon>
        <taxon>Salicaceae</taxon>
        <taxon>Saliceae</taxon>
        <taxon>Salix</taxon>
    </lineage>
</organism>
<protein>
    <submittedName>
        <fullName evidence="1">Uncharacterized protein</fullName>
    </submittedName>
</protein>
<dbReference type="EMBL" id="JAPFFL010000017">
    <property type="protein sequence ID" value="KAJ6674232.1"/>
    <property type="molecule type" value="Genomic_DNA"/>
</dbReference>
<evidence type="ECO:0000313" key="2">
    <source>
        <dbReference type="Proteomes" id="UP001151529"/>
    </source>
</evidence>
<reference evidence="1 2" key="1">
    <citation type="journal article" date="2023" name="Int. J. Mol. Sci.">
        <title>De Novo Assembly and Annotation of 11 Diverse Shrub Willow (Salix) Genomes Reveals Novel Gene Organization in Sex-Linked Regions.</title>
        <authorList>
            <person name="Hyden B."/>
            <person name="Feng K."/>
            <person name="Yates T.B."/>
            <person name="Jawdy S."/>
            <person name="Cereghino C."/>
            <person name="Smart L.B."/>
            <person name="Muchero W."/>
        </authorList>
    </citation>
    <scope>NUCLEOTIDE SEQUENCE [LARGE SCALE GENOMIC DNA]</scope>
    <source>
        <tissue evidence="1">Shoot tip</tissue>
    </source>
</reference>
<dbReference type="Proteomes" id="UP001151529">
    <property type="component" value="Chromosome 18"/>
</dbReference>
<proteinExistence type="predicted"/>
<sequence>MKISINAPTNITNILTCSTLPIPCSPEAETGSSITFTDYSLTQSSGALLTLSDIGYGPIINSTCQNLSLDQFQFSNFPGVMDISEFGATSMNTTRVSHCPVMVVMNQLRSH</sequence>
<comment type="caution">
    <text evidence="1">The sequence shown here is derived from an EMBL/GenBank/DDBJ whole genome shotgun (WGS) entry which is preliminary data.</text>
</comment>
<dbReference type="AlphaFoldDB" id="A0A9Q0NQX5"/>
<name>A0A9Q0NQX5_SALVM</name>
<evidence type="ECO:0000313" key="1">
    <source>
        <dbReference type="EMBL" id="KAJ6674232.1"/>
    </source>
</evidence>
<keyword evidence="2" id="KW-1185">Reference proteome</keyword>
<gene>
    <name evidence="1" type="ORF">OIU85_013155</name>
</gene>